<keyword evidence="1" id="KW-1133">Transmembrane helix</keyword>
<feature type="transmembrane region" description="Helical" evidence="1">
    <location>
        <begin position="20"/>
        <end position="38"/>
    </location>
</feature>
<evidence type="ECO:0000313" key="2">
    <source>
        <dbReference type="EMBL" id="ORM71840.1"/>
    </source>
</evidence>
<keyword evidence="1" id="KW-0472">Membrane</keyword>
<accession>A0A1X1D5I5</accession>
<evidence type="ECO:0000313" key="3">
    <source>
        <dbReference type="Proteomes" id="UP000193558"/>
    </source>
</evidence>
<proteinExistence type="predicted"/>
<protein>
    <submittedName>
        <fullName evidence="2">Uncharacterized protein</fullName>
    </submittedName>
</protein>
<organism evidence="2 3">
    <name type="scientific">Pantoea rwandensis</name>
    <dbReference type="NCBI Taxonomy" id="1076550"/>
    <lineage>
        <taxon>Bacteria</taxon>
        <taxon>Pseudomonadati</taxon>
        <taxon>Pseudomonadota</taxon>
        <taxon>Gammaproteobacteria</taxon>
        <taxon>Enterobacterales</taxon>
        <taxon>Erwiniaceae</taxon>
        <taxon>Pantoea</taxon>
    </lineage>
</organism>
<sequence>MSMISRLLGLDEVITFKGPMWQGVSATLLLLIICRIAINIREAVHIMGLRLRRRRDYTVRVWRAHPADVLLLLFIESVVVIIVGALTLVILESASI</sequence>
<keyword evidence="1" id="KW-0812">Transmembrane</keyword>
<dbReference type="Proteomes" id="UP000193558">
    <property type="component" value="Unassembled WGS sequence"/>
</dbReference>
<name>A0A1X1D5I5_9GAMM</name>
<feature type="transmembrane region" description="Helical" evidence="1">
    <location>
        <begin position="69"/>
        <end position="91"/>
    </location>
</feature>
<dbReference type="AlphaFoldDB" id="A0A1X1D5I5"/>
<comment type="caution">
    <text evidence="2">The sequence shown here is derived from an EMBL/GenBank/DDBJ whole genome shotgun (WGS) entry which is preliminary data.</text>
</comment>
<dbReference type="EMBL" id="MLFR01000001">
    <property type="protein sequence ID" value="ORM71840.1"/>
    <property type="molecule type" value="Genomic_DNA"/>
</dbReference>
<gene>
    <name evidence="2" type="ORF">HA51_01885</name>
</gene>
<evidence type="ECO:0000256" key="1">
    <source>
        <dbReference type="SAM" id="Phobius"/>
    </source>
</evidence>
<reference evidence="2 3" key="1">
    <citation type="journal article" date="2017" name="Antonie Van Leeuwenhoek">
        <title>Phylogenomic resolution of the bacterial genus Pantoea and its relationship with Erwinia and Tatumella.</title>
        <authorList>
            <person name="Palmer M."/>
            <person name="Steenkamp E.T."/>
            <person name="Coetzee M.P."/>
            <person name="Chan W.Y."/>
            <person name="van Zyl E."/>
            <person name="De Maayer P."/>
            <person name="Coutinho T.A."/>
            <person name="Blom J."/>
            <person name="Smits T.H."/>
            <person name="Duffy B."/>
            <person name="Venter S.N."/>
        </authorList>
    </citation>
    <scope>NUCLEOTIDE SEQUENCE [LARGE SCALE GENOMIC DNA]</scope>
    <source>
        <strain evidence="2 3">LMG 26275</strain>
    </source>
</reference>